<evidence type="ECO:0000313" key="2">
    <source>
        <dbReference type="Proteomes" id="UP000472266"/>
    </source>
</evidence>
<keyword evidence="2" id="KW-1185">Reference proteome</keyword>
<evidence type="ECO:0000313" key="1">
    <source>
        <dbReference type="Ensembl" id="ENSSHBP00005020865.1"/>
    </source>
</evidence>
<dbReference type="InParanoid" id="A0A672V2Z7"/>
<reference evidence="1" key="3">
    <citation type="submission" date="2025-09" db="UniProtKB">
        <authorList>
            <consortium name="Ensembl"/>
        </authorList>
    </citation>
    <scope>IDENTIFICATION</scope>
</reference>
<organism evidence="1 2">
    <name type="scientific">Strigops habroptila</name>
    <name type="common">Kakapo</name>
    <dbReference type="NCBI Taxonomy" id="2489341"/>
    <lineage>
        <taxon>Eukaryota</taxon>
        <taxon>Metazoa</taxon>
        <taxon>Chordata</taxon>
        <taxon>Craniata</taxon>
        <taxon>Vertebrata</taxon>
        <taxon>Euteleostomi</taxon>
        <taxon>Archelosauria</taxon>
        <taxon>Archosauria</taxon>
        <taxon>Dinosauria</taxon>
        <taxon>Saurischia</taxon>
        <taxon>Theropoda</taxon>
        <taxon>Coelurosauria</taxon>
        <taxon>Aves</taxon>
        <taxon>Neognathae</taxon>
        <taxon>Neoaves</taxon>
        <taxon>Telluraves</taxon>
        <taxon>Australaves</taxon>
        <taxon>Psittaciformes</taxon>
        <taxon>Psittacidae</taxon>
        <taxon>Strigops</taxon>
    </lineage>
</organism>
<dbReference type="Proteomes" id="UP000472266">
    <property type="component" value="Chromosome 8"/>
</dbReference>
<reference evidence="1" key="2">
    <citation type="submission" date="2025-08" db="UniProtKB">
        <authorList>
            <consortium name="Ensembl"/>
        </authorList>
    </citation>
    <scope>IDENTIFICATION</scope>
</reference>
<proteinExistence type="predicted"/>
<dbReference type="Ensembl" id="ENSSHBT00005024853.1">
    <property type="protein sequence ID" value="ENSSHBP00005020865.1"/>
    <property type="gene ID" value="ENSSHBG00005017723.1"/>
</dbReference>
<dbReference type="AlphaFoldDB" id="A0A672V2Z7"/>
<name>A0A672V2Z7_STRHB</name>
<sequence length="90" mass="9746">MTLLQGALLPGSLSQMESKGMPSALWSCTFGNCSSGSRCLQDCRTQSASTPLWLLPGSRNRPWDSESCRLGTVQVQSGTTSTFSEFQLPR</sequence>
<accession>A0A672V2Z7</accession>
<reference evidence="1 2" key="1">
    <citation type="submission" date="2019-11" db="EMBL/GenBank/DDBJ databases">
        <title>Strigops habroptila (kakapo) genome, bStrHab1, primary haplotype, v2.</title>
        <authorList>
            <person name="Jarvis E.D."/>
            <person name="Howard J."/>
            <person name="Rhie A."/>
            <person name="Phillippy A."/>
            <person name="Korlach J."/>
            <person name="Digby A."/>
            <person name="Iorns D."/>
            <person name="Eason D."/>
            <person name="Robertson B."/>
            <person name="Raemaekers T."/>
            <person name="Howe K."/>
            <person name="Lewin H."/>
            <person name="Damas J."/>
            <person name="Hastie A."/>
            <person name="Tracey A."/>
            <person name="Chow W."/>
            <person name="Fedrigo O."/>
        </authorList>
    </citation>
    <scope>NUCLEOTIDE SEQUENCE [LARGE SCALE GENOMIC DNA]</scope>
</reference>
<protein>
    <submittedName>
        <fullName evidence="1">Uncharacterized protein</fullName>
    </submittedName>
</protein>